<evidence type="ECO:0000256" key="1">
    <source>
        <dbReference type="ARBA" id="ARBA00009995"/>
    </source>
</evidence>
<dbReference type="CDD" id="cd03784">
    <property type="entry name" value="GT1_Gtf-like"/>
    <property type="match status" value="1"/>
</dbReference>
<dbReference type="EMBL" id="JAUHHV010000001">
    <property type="protein sequence ID" value="KAK1437087.1"/>
    <property type="molecule type" value="Genomic_DNA"/>
</dbReference>
<dbReference type="FunFam" id="3.40.50.2000:FF:000040">
    <property type="entry name" value="UDP-glycosyltransferase 76C1"/>
    <property type="match status" value="1"/>
</dbReference>
<organism evidence="3 4">
    <name type="scientific">Tagetes erecta</name>
    <name type="common">African marigold</name>
    <dbReference type="NCBI Taxonomy" id="13708"/>
    <lineage>
        <taxon>Eukaryota</taxon>
        <taxon>Viridiplantae</taxon>
        <taxon>Streptophyta</taxon>
        <taxon>Embryophyta</taxon>
        <taxon>Tracheophyta</taxon>
        <taxon>Spermatophyta</taxon>
        <taxon>Magnoliopsida</taxon>
        <taxon>eudicotyledons</taxon>
        <taxon>Gunneridae</taxon>
        <taxon>Pentapetalae</taxon>
        <taxon>asterids</taxon>
        <taxon>campanulids</taxon>
        <taxon>Asterales</taxon>
        <taxon>Asteraceae</taxon>
        <taxon>Asteroideae</taxon>
        <taxon>Heliantheae alliance</taxon>
        <taxon>Tageteae</taxon>
        <taxon>Tagetes</taxon>
    </lineage>
</organism>
<dbReference type="Proteomes" id="UP001229421">
    <property type="component" value="Unassembled WGS sequence"/>
</dbReference>
<keyword evidence="2" id="KW-0808">Transferase</keyword>
<dbReference type="SUPFAM" id="SSF53756">
    <property type="entry name" value="UDP-Glycosyltransferase/glycogen phosphorylase"/>
    <property type="match status" value="1"/>
</dbReference>
<evidence type="ECO:0000313" key="3">
    <source>
        <dbReference type="EMBL" id="KAK1437087.1"/>
    </source>
</evidence>
<gene>
    <name evidence="3" type="ORF">QVD17_02872</name>
</gene>
<name>A0AAD8P9F0_TARER</name>
<keyword evidence="4" id="KW-1185">Reference proteome</keyword>
<evidence type="ECO:0008006" key="5">
    <source>
        <dbReference type="Google" id="ProtNLM"/>
    </source>
</evidence>
<sequence length="449" mass="50738">MGDERISKHDLILVASPFQGHMTPMLQLGSILHSKGFSITITHTKLNSPLPSNHPHFNFLPLFDNFSSIDASANFTNFVQLLNDNCRMQLQQLLTQKIQQNDHQITIIHDNIMYFAQEVATNLNVRSIVFRSCSASYMPAFLALPKLHQQAHLPVQDTMLHKLVPDLYPLRYKDLPFNNTSTEVLKEMLTLSNHITNPSAIIWNTMDFLENASLTNLQHHYHIPIFAIGPLNEMAQCPSTSFLEEDTYCISWLDKQAPRSVVYVSLGSLATMDEKDLAETAWGLASSKQPFLWVVRPGSVKGSDWIEFLPDGFLEEIEGRGLVLKWAPQKQVLAHSSVGGFWSHCGWNSTLESISQGVPMICRPFFGDQYVNSRYLSYVWQVGLELECLERQVIVSTIRRLLVDDEGEETRKRANALKEKAKYSLCKGGSSFNSLSNLVEFILANSTCS</sequence>
<evidence type="ECO:0000256" key="2">
    <source>
        <dbReference type="ARBA" id="ARBA00022679"/>
    </source>
</evidence>
<dbReference type="PANTHER" id="PTHR48045:SF30">
    <property type="entry name" value="UDP-GLYCOSYLTRANSFERASE 76H1-LIKE"/>
    <property type="match status" value="1"/>
</dbReference>
<dbReference type="Pfam" id="PF00201">
    <property type="entry name" value="UDPGT"/>
    <property type="match status" value="1"/>
</dbReference>
<dbReference type="GO" id="GO:0035251">
    <property type="term" value="F:UDP-glucosyltransferase activity"/>
    <property type="evidence" value="ECO:0007669"/>
    <property type="project" value="UniProtKB-ARBA"/>
</dbReference>
<comment type="similarity">
    <text evidence="1">Belongs to the UDP-glycosyltransferase family.</text>
</comment>
<dbReference type="InterPro" id="IPR002213">
    <property type="entry name" value="UDP_glucos_trans"/>
</dbReference>
<protein>
    <recommendedName>
        <fullName evidence="5">UDP-glucose iridoid glucosyltransferase-like</fullName>
    </recommendedName>
</protein>
<proteinExistence type="inferred from homology"/>
<evidence type="ECO:0000313" key="4">
    <source>
        <dbReference type="Proteomes" id="UP001229421"/>
    </source>
</evidence>
<comment type="caution">
    <text evidence="3">The sequence shown here is derived from an EMBL/GenBank/DDBJ whole genome shotgun (WGS) entry which is preliminary data.</text>
</comment>
<dbReference type="PANTHER" id="PTHR48045">
    <property type="entry name" value="UDP-GLYCOSYLTRANSFERASE 72B1"/>
    <property type="match status" value="1"/>
</dbReference>
<dbReference type="FunFam" id="3.40.50.2000:FF:000120">
    <property type="entry name" value="UDP-glycosyltransferase 76C1"/>
    <property type="match status" value="1"/>
</dbReference>
<dbReference type="Gene3D" id="3.40.50.2000">
    <property type="entry name" value="Glycogen Phosphorylase B"/>
    <property type="match status" value="2"/>
</dbReference>
<accession>A0AAD8P9F0</accession>
<dbReference type="AlphaFoldDB" id="A0AAD8P9F0"/>
<reference evidence="3" key="1">
    <citation type="journal article" date="2023" name="bioRxiv">
        <title>Improved chromosome-level genome assembly for marigold (Tagetes erecta).</title>
        <authorList>
            <person name="Jiang F."/>
            <person name="Yuan L."/>
            <person name="Wang S."/>
            <person name="Wang H."/>
            <person name="Xu D."/>
            <person name="Wang A."/>
            <person name="Fan W."/>
        </authorList>
    </citation>
    <scope>NUCLEOTIDE SEQUENCE</scope>
    <source>
        <strain evidence="3">WSJ</strain>
        <tissue evidence="3">Leaf</tissue>
    </source>
</reference>